<evidence type="ECO:0000256" key="1">
    <source>
        <dbReference type="SAM" id="MobiDB-lite"/>
    </source>
</evidence>
<dbReference type="Gene3D" id="3.10.450.40">
    <property type="match status" value="1"/>
</dbReference>
<dbReference type="OMA" id="NTSVEMF"/>
<dbReference type="GO" id="GO:0005634">
    <property type="term" value="C:nucleus"/>
    <property type="evidence" value="ECO:0007669"/>
    <property type="project" value="TreeGrafter"/>
</dbReference>
<dbReference type="GO" id="GO:0009507">
    <property type="term" value="C:chloroplast"/>
    <property type="evidence" value="ECO:0007669"/>
    <property type="project" value="TreeGrafter"/>
</dbReference>
<feature type="compositionally biased region" description="Gly residues" evidence="1">
    <location>
        <begin position="176"/>
        <end position="189"/>
    </location>
</feature>
<dbReference type="PANTHER" id="PTHR33415:SF12">
    <property type="entry name" value="PROTEIN EMBRYO DEFECTIVE 514"/>
    <property type="match status" value="1"/>
</dbReference>
<dbReference type="PANTHER" id="PTHR33415">
    <property type="entry name" value="PROTEIN EMBRYO DEFECTIVE 514"/>
    <property type="match status" value="1"/>
</dbReference>
<organism evidence="2 3">
    <name type="scientific">Papaver somniferum</name>
    <name type="common">Opium poppy</name>
    <dbReference type="NCBI Taxonomy" id="3469"/>
    <lineage>
        <taxon>Eukaryota</taxon>
        <taxon>Viridiplantae</taxon>
        <taxon>Streptophyta</taxon>
        <taxon>Embryophyta</taxon>
        <taxon>Tracheophyta</taxon>
        <taxon>Spermatophyta</taxon>
        <taxon>Magnoliopsida</taxon>
        <taxon>Ranunculales</taxon>
        <taxon>Papaveraceae</taxon>
        <taxon>Papaveroideae</taxon>
        <taxon>Papaver</taxon>
    </lineage>
</organism>
<dbReference type="GO" id="GO:1901259">
    <property type="term" value="P:chloroplast rRNA processing"/>
    <property type="evidence" value="ECO:0007669"/>
    <property type="project" value="TreeGrafter"/>
</dbReference>
<keyword evidence="3" id="KW-1185">Reference proteome</keyword>
<dbReference type="Proteomes" id="UP000316621">
    <property type="component" value="Chromosome 10"/>
</dbReference>
<feature type="compositionally biased region" description="Basic and acidic residues" evidence="1">
    <location>
        <begin position="26"/>
        <end position="48"/>
    </location>
</feature>
<gene>
    <name evidence="2" type="ORF">C5167_042727</name>
</gene>
<name>A0A4Y7L5E3_PAPSO</name>
<dbReference type="GO" id="GO:0017126">
    <property type="term" value="P:nucleologenesis"/>
    <property type="evidence" value="ECO:0007669"/>
    <property type="project" value="TreeGrafter"/>
</dbReference>
<dbReference type="Gramene" id="RZC80157">
    <property type="protein sequence ID" value="RZC80157"/>
    <property type="gene ID" value="C5167_042727"/>
</dbReference>
<dbReference type="STRING" id="3469.A0A4Y7L5E3"/>
<feature type="region of interest" description="Disordered" evidence="1">
    <location>
        <begin position="170"/>
        <end position="203"/>
    </location>
</feature>
<dbReference type="EMBL" id="CM010724">
    <property type="protein sequence ID" value="RZC80157.1"/>
    <property type="molecule type" value="Genomic_DNA"/>
</dbReference>
<protein>
    <submittedName>
        <fullName evidence="2">Uncharacterized protein</fullName>
    </submittedName>
</protein>
<feature type="region of interest" description="Disordered" evidence="1">
    <location>
        <begin position="1"/>
        <end position="68"/>
    </location>
</feature>
<dbReference type="InterPro" id="IPR044673">
    <property type="entry name" value="DCL-like"/>
</dbReference>
<evidence type="ECO:0000313" key="2">
    <source>
        <dbReference type="EMBL" id="RZC80157.1"/>
    </source>
</evidence>
<dbReference type="OrthoDB" id="409625at2759"/>
<dbReference type="FunFam" id="3.10.450.40:FF:000016">
    <property type="entry name" value="Predicted protein"/>
    <property type="match status" value="1"/>
</dbReference>
<proteinExistence type="predicted"/>
<reference evidence="2 3" key="1">
    <citation type="journal article" date="2018" name="Science">
        <title>The opium poppy genome and morphinan production.</title>
        <authorList>
            <person name="Guo L."/>
            <person name="Winzer T."/>
            <person name="Yang X."/>
            <person name="Li Y."/>
            <person name="Ning Z."/>
            <person name="He Z."/>
            <person name="Teodor R."/>
            <person name="Lu Y."/>
            <person name="Bowser T.A."/>
            <person name="Graham I.A."/>
            <person name="Ye K."/>
        </authorList>
    </citation>
    <scope>NUCLEOTIDE SEQUENCE [LARGE SCALE GENOMIC DNA]</scope>
    <source>
        <strain evidence="3">cv. HN1</strain>
        <tissue evidence="2">Leaves</tissue>
    </source>
</reference>
<sequence length="203" mass="22905">MAEVVSEIPQETMEVETPQNGSETNGDSKRSRENNGVEDNEAAKKQKVEEDETEGGEEKKSEPVQLGPKTFNTSVEMFDYFYKFLHYWPPNLDVNKYECMVLLDLIKKGHSESDKKVGAGVKAFQVRYHPMWKSRCYFLIREDESVDDFSFRKCVDHILPLPENMKLKPEANKALGGRGGGGRGGGGRGRGGRGRGRGNWNRN</sequence>
<evidence type="ECO:0000313" key="3">
    <source>
        <dbReference type="Proteomes" id="UP000316621"/>
    </source>
</evidence>
<dbReference type="AlphaFoldDB" id="A0A4Y7L5E3"/>
<dbReference type="GO" id="GO:0009658">
    <property type="term" value="P:chloroplast organization"/>
    <property type="evidence" value="ECO:0007669"/>
    <property type="project" value="TreeGrafter"/>
</dbReference>
<accession>A0A4Y7L5E3</accession>
<dbReference type="Pfam" id="PF11523">
    <property type="entry name" value="DUF3223"/>
    <property type="match status" value="1"/>
</dbReference>